<comment type="caution">
    <text evidence="2">The sequence shown here is derived from an EMBL/GenBank/DDBJ whole genome shotgun (WGS) entry which is preliminary data.</text>
</comment>
<gene>
    <name evidence="2" type="ORF">EYC98_02400</name>
</gene>
<name>A0ABT3TE68_9GAMM</name>
<evidence type="ECO:0000259" key="1">
    <source>
        <dbReference type="Pfam" id="PF00296"/>
    </source>
</evidence>
<evidence type="ECO:0000313" key="3">
    <source>
        <dbReference type="Proteomes" id="UP001143362"/>
    </source>
</evidence>
<dbReference type="RefSeq" id="WP_279243708.1">
    <property type="nucleotide sequence ID" value="NZ_SHNN01000001.1"/>
</dbReference>
<dbReference type="SUPFAM" id="SSF51679">
    <property type="entry name" value="Bacterial luciferase-like"/>
    <property type="match status" value="1"/>
</dbReference>
<dbReference type="InterPro" id="IPR050766">
    <property type="entry name" value="Bact_Lucif_Oxidored"/>
</dbReference>
<dbReference type="EMBL" id="SHNN01000001">
    <property type="protein sequence ID" value="MCX2979709.1"/>
    <property type="molecule type" value="Genomic_DNA"/>
</dbReference>
<evidence type="ECO:0000313" key="2">
    <source>
        <dbReference type="EMBL" id="MCX2979709.1"/>
    </source>
</evidence>
<protein>
    <submittedName>
        <fullName evidence="2">LLM class flavin-dependent oxidoreductase</fullName>
    </submittedName>
</protein>
<dbReference type="InterPro" id="IPR036661">
    <property type="entry name" value="Luciferase-like_sf"/>
</dbReference>
<dbReference type="Pfam" id="PF00296">
    <property type="entry name" value="Bac_luciferase"/>
    <property type="match status" value="1"/>
</dbReference>
<feature type="domain" description="Luciferase-like" evidence="1">
    <location>
        <begin position="1"/>
        <end position="238"/>
    </location>
</feature>
<keyword evidence="3" id="KW-1185">Reference proteome</keyword>
<dbReference type="PANTHER" id="PTHR30137:SF6">
    <property type="entry name" value="LUCIFERASE-LIKE MONOOXYGENASE"/>
    <property type="match status" value="1"/>
</dbReference>
<dbReference type="Gene3D" id="3.20.20.30">
    <property type="entry name" value="Luciferase-like domain"/>
    <property type="match status" value="1"/>
</dbReference>
<accession>A0ABT3TE68</accession>
<proteinExistence type="predicted"/>
<sequence>MEFVISFDFRAPAFGAPAGELYAAALDMFSWADELGFNCVSLGEHHASADGYLPSPIAVAGAIAARTSSVTIRPNVLLAPLYEPVKLAEDLAVLQLLSGNRMQVVIGAGYRPYEFQMFGTRREDRKQGYLDAFSVLRQAWSGEEFEHQGRRVTVTPIPEVTPPLLLGGAHPAVAKRAADIADGFFPPNGENWDVYRAERLRLGKSDPGEKFHRLGPIYTYVTHDVEAAWATIAPHVVHCVESYAEWTIEAYGKAAGPFAGGVDVDDLRRSGAYQVLTPEQAVALIESMDDCSTFILTPLLGGLDPEFAWRGLQLFADEVWPKVRHRAAPLPIPGV</sequence>
<dbReference type="InterPro" id="IPR011251">
    <property type="entry name" value="Luciferase-like_dom"/>
</dbReference>
<dbReference type="Proteomes" id="UP001143362">
    <property type="component" value="Unassembled WGS sequence"/>
</dbReference>
<dbReference type="PANTHER" id="PTHR30137">
    <property type="entry name" value="LUCIFERASE-LIKE MONOOXYGENASE"/>
    <property type="match status" value="1"/>
</dbReference>
<reference evidence="2" key="1">
    <citation type="submission" date="2019-02" db="EMBL/GenBank/DDBJ databases">
        <authorList>
            <person name="Li S.-H."/>
        </authorList>
    </citation>
    <scope>NUCLEOTIDE SEQUENCE</scope>
    <source>
        <strain evidence="2">IMCC14734</strain>
    </source>
</reference>
<organism evidence="2 3">
    <name type="scientific">Candidatus Litorirhabdus singularis</name>
    <dbReference type="NCBI Taxonomy" id="2518993"/>
    <lineage>
        <taxon>Bacteria</taxon>
        <taxon>Pseudomonadati</taxon>
        <taxon>Pseudomonadota</taxon>
        <taxon>Gammaproteobacteria</taxon>
        <taxon>Cellvibrionales</taxon>
        <taxon>Halieaceae</taxon>
        <taxon>Candidatus Litorirhabdus</taxon>
    </lineage>
</organism>